<dbReference type="InterPro" id="IPR002559">
    <property type="entry name" value="Transposase_11"/>
</dbReference>
<keyword evidence="3" id="KW-1185">Reference proteome</keyword>
<protein>
    <submittedName>
        <fullName evidence="2">Transposase</fullName>
    </submittedName>
</protein>
<proteinExistence type="predicted"/>
<evidence type="ECO:0000313" key="2">
    <source>
        <dbReference type="EMBL" id="MXQ52618.1"/>
    </source>
</evidence>
<dbReference type="GO" id="GO:0006313">
    <property type="term" value="P:DNA transposition"/>
    <property type="evidence" value="ECO:0007669"/>
    <property type="project" value="InterPro"/>
</dbReference>
<name>A0A6I4VQG4_9BACL</name>
<evidence type="ECO:0000259" key="1">
    <source>
        <dbReference type="Pfam" id="PF01609"/>
    </source>
</evidence>
<sequence>MSFLRQLFAQLLKAELSSSCAFPTKYQDVFTRIRILDSTSFQLPDSLAEHYPGSGESSHAAGVKILLEYDLHSGQFLNVDMGARKGDDRLFNPVCFPTGTCAYEIWATFRWIT</sequence>
<dbReference type="InterPro" id="IPR012337">
    <property type="entry name" value="RNaseH-like_sf"/>
</dbReference>
<feature type="domain" description="Transposase IS4-like" evidence="1">
    <location>
        <begin position="31"/>
        <end position="92"/>
    </location>
</feature>
<dbReference type="RefSeq" id="WP_160799622.1">
    <property type="nucleotide sequence ID" value="NZ_WUUL01000001.1"/>
</dbReference>
<dbReference type="Pfam" id="PF01609">
    <property type="entry name" value="DDE_Tnp_1"/>
    <property type="match status" value="1"/>
</dbReference>
<dbReference type="Proteomes" id="UP000430692">
    <property type="component" value="Unassembled WGS sequence"/>
</dbReference>
<reference evidence="2 3" key="1">
    <citation type="submission" date="2019-12" db="EMBL/GenBank/DDBJ databases">
        <title>Whole-genome analyses of novel actinobacteria.</title>
        <authorList>
            <person name="Sahin N."/>
            <person name="Saygin H."/>
        </authorList>
    </citation>
    <scope>NUCLEOTIDE SEQUENCE [LARGE SCALE GENOMIC DNA]</scope>
    <source>
        <strain evidence="2 3">KC615</strain>
    </source>
</reference>
<organism evidence="2 3">
    <name type="scientific">Shimazuella alba</name>
    <dbReference type="NCBI Taxonomy" id="2690964"/>
    <lineage>
        <taxon>Bacteria</taxon>
        <taxon>Bacillati</taxon>
        <taxon>Bacillota</taxon>
        <taxon>Bacilli</taxon>
        <taxon>Bacillales</taxon>
        <taxon>Thermoactinomycetaceae</taxon>
        <taxon>Shimazuella</taxon>
    </lineage>
</organism>
<dbReference type="GO" id="GO:0003677">
    <property type="term" value="F:DNA binding"/>
    <property type="evidence" value="ECO:0007669"/>
    <property type="project" value="InterPro"/>
</dbReference>
<gene>
    <name evidence="2" type="ORF">GSM42_02395</name>
</gene>
<dbReference type="EMBL" id="WUUL01000001">
    <property type="protein sequence ID" value="MXQ52618.1"/>
    <property type="molecule type" value="Genomic_DNA"/>
</dbReference>
<evidence type="ECO:0000313" key="3">
    <source>
        <dbReference type="Proteomes" id="UP000430692"/>
    </source>
</evidence>
<dbReference type="GO" id="GO:0004803">
    <property type="term" value="F:transposase activity"/>
    <property type="evidence" value="ECO:0007669"/>
    <property type="project" value="InterPro"/>
</dbReference>
<dbReference type="AlphaFoldDB" id="A0A6I4VQG4"/>
<comment type="caution">
    <text evidence="2">The sequence shown here is derived from an EMBL/GenBank/DDBJ whole genome shotgun (WGS) entry which is preliminary data.</text>
</comment>
<accession>A0A6I4VQG4</accession>
<dbReference type="SUPFAM" id="SSF53098">
    <property type="entry name" value="Ribonuclease H-like"/>
    <property type="match status" value="1"/>
</dbReference>